<dbReference type="Pfam" id="PF04129">
    <property type="entry name" value="Vps52_CC"/>
    <property type="match status" value="1"/>
</dbReference>
<dbReference type="EMBL" id="CP033149">
    <property type="protein sequence ID" value="AYO42267.1"/>
    <property type="molecule type" value="Genomic_DNA"/>
</dbReference>
<sequence>MPRQLHTMEAEAAALAPALAELTRASSATISVVCSDALQRMDHDQDRVVEARLPELQALAEQVQQSRGSLTQIRNELERFYEKLHTASEHIGKLQDRSNALSEHLSAQETRASTLTDWIEASMVPPSVVRLLRDTNVDQELNAWIRAICRIERTLRALNEYEATQKDAPSAGSARAQVRTVAEQCKNLAISKVFPYLTRLFEPIRTSVTTSLPILQSSVLLPHHQPLYQFLALHAPRVAIEVQLSYINAARLYYETAFRRYVRELRKILQRWTEPATLVAWAYKQSSPATAQYEPERQQYAHPITDAAAVLACQSEDVNFKASPEHLFHTLALVFLDTACSEYAFLARFFSGAFDMQEPTYDASAVLSCNMLSLSADEEQRHESIVTRESWRQVMEPAMAFLAEFYTAVLAMPGAPVQQLLTMANLMHELLQVARSRRCLIPELESVLMRHLLETWPLVAKSLDTEVDTLKTLTIGPRMGPVPRSAGGGGLLERWTGGLMTTDLMRGGQAADALQKILSAYTQFFSQVVSLTSTEQHQGMLLGGLGRIHTELARLVREYATNVYAAHQDGPSPRDMCVSMHAVLSATPDDTHAHEAAKWAELADSFSSETQN</sequence>
<dbReference type="PANTHER" id="PTHR14190:SF7">
    <property type="entry name" value="VACUOLAR PROTEIN SORTING-ASSOCIATED PROTEIN 52 HOMOLOG"/>
    <property type="match status" value="1"/>
</dbReference>
<dbReference type="GO" id="GO:0032456">
    <property type="term" value="P:endocytic recycling"/>
    <property type="evidence" value="ECO:0007669"/>
    <property type="project" value="TreeGrafter"/>
</dbReference>
<dbReference type="Proteomes" id="UP000269793">
    <property type="component" value="Chromosome II"/>
</dbReference>
<name>A0A3G2S891_MALR7</name>
<dbReference type="PANTHER" id="PTHR14190">
    <property type="entry name" value="SUPPRESSOR OF ACTIN MUTATIONS 2/VACUOLAR PROTEIN SORTING 52"/>
    <property type="match status" value="1"/>
</dbReference>
<dbReference type="GO" id="GO:0000938">
    <property type="term" value="C:GARP complex"/>
    <property type="evidence" value="ECO:0007669"/>
    <property type="project" value="TreeGrafter"/>
</dbReference>
<proteinExistence type="predicted"/>
<dbReference type="InterPro" id="IPR048319">
    <property type="entry name" value="Vps52_CC"/>
</dbReference>
<feature type="domain" description="Vps52 coiled-coil" evidence="1">
    <location>
        <begin position="59"/>
        <end position="231"/>
    </location>
</feature>
<accession>A0A3G2S891</accession>
<protein>
    <submittedName>
        <fullName evidence="2">Vacuolar protein sorting-associated protein 52</fullName>
    </submittedName>
</protein>
<gene>
    <name evidence="2" type="primary">vps52</name>
    <name evidence="2" type="ORF">DNF11_1317</name>
</gene>
<organism evidence="2 3">
    <name type="scientific">Malassezia restricta (strain ATCC 96810 / NBRC 103918 / CBS 7877)</name>
    <name type="common">Seborrheic dermatitis infection agent</name>
    <dbReference type="NCBI Taxonomy" id="425264"/>
    <lineage>
        <taxon>Eukaryota</taxon>
        <taxon>Fungi</taxon>
        <taxon>Dikarya</taxon>
        <taxon>Basidiomycota</taxon>
        <taxon>Ustilaginomycotina</taxon>
        <taxon>Malasseziomycetes</taxon>
        <taxon>Malasseziales</taxon>
        <taxon>Malasseziaceae</taxon>
        <taxon>Malassezia</taxon>
    </lineage>
</organism>
<dbReference type="VEuPathDB" id="FungiDB:DNF11_1317"/>
<dbReference type="AlphaFoldDB" id="A0A3G2S891"/>
<dbReference type="OrthoDB" id="19482at2759"/>
<keyword evidence="3" id="KW-1185">Reference proteome</keyword>
<evidence type="ECO:0000313" key="2">
    <source>
        <dbReference type="EMBL" id="AYO42267.1"/>
    </source>
</evidence>
<reference evidence="2 3" key="1">
    <citation type="submission" date="2018-10" db="EMBL/GenBank/DDBJ databases">
        <title>Complete genome sequence of Malassezia restricta CBS 7877.</title>
        <authorList>
            <person name="Morand S.C."/>
            <person name="Bertignac M."/>
            <person name="Iltis A."/>
            <person name="Kolder I."/>
            <person name="Pirovano W."/>
            <person name="Jourdain R."/>
            <person name="Clavaud C."/>
        </authorList>
    </citation>
    <scope>NUCLEOTIDE SEQUENCE [LARGE SCALE GENOMIC DNA]</scope>
    <source>
        <strain evidence="2 3">CBS 7877</strain>
    </source>
</reference>
<dbReference type="GO" id="GO:0042147">
    <property type="term" value="P:retrograde transport, endosome to Golgi"/>
    <property type="evidence" value="ECO:0007669"/>
    <property type="project" value="TreeGrafter"/>
</dbReference>
<evidence type="ECO:0000259" key="1">
    <source>
        <dbReference type="Pfam" id="PF04129"/>
    </source>
</evidence>
<dbReference type="GO" id="GO:0019905">
    <property type="term" value="F:syntaxin binding"/>
    <property type="evidence" value="ECO:0007669"/>
    <property type="project" value="TreeGrafter"/>
</dbReference>
<evidence type="ECO:0000313" key="3">
    <source>
        <dbReference type="Proteomes" id="UP000269793"/>
    </source>
</evidence>
<dbReference type="STRING" id="425264.A0A3G2S891"/>
<dbReference type="GO" id="GO:0005829">
    <property type="term" value="C:cytosol"/>
    <property type="evidence" value="ECO:0007669"/>
    <property type="project" value="GOC"/>
</dbReference>
<dbReference type="InterPro" id="IPR007258">
    <property type="entry name" value="Vps52"/>
</dbReference>
<dbReference type="GO" id="GO:0006896">
    <property type="term" value="P:Golgi to vacuole transport"/>
    <property type="evidence" value="ECO:0007669"/>
    <property type="project" value="TreeGrafter"/>
</dbReference>